<reference evidence="1" key="1">
    <citation type="journal article" date="2020" name="Nature">
        <title>Giant virus diversity and host interactions through global metagenomics.</title>
        <authorList>
            <person name="Schulz F."/>
            <person name="Roux S."/>
            <person name="Paez-Espino D."/>
            <person name="Jungbluth S."/>
            <person name="Walsh D.A."/>
            <person name="Denef V.J."/>
            <person name="McMahon K.D."/>
            <person name="Konstantinidis K.T."/>
            <person name="Eloe-Fadrosh E.A."/>
            <person name="Kyrpides N.C."/>
            <person name="Woyke T."/>
        </authorList>
    </citation>
    <scope>NUCLEOTIDE SEQUENCE</scope>
    <source>
        <strain evidence="1">GVMAG-M-3300024258-14</strain>
    </source>
</reference>
<protein>
    <submittedName>
        <fullName evidence="1">Uncharacterized protein</fullName>
    </submittedName>
</protein>
<organism evidence="1">
    <name type="scientific">viral metagenome</name>
    <dbReference type="NCBI Taxonomy" id="1070528"/>
    <lineage>
        <taxon>unclassified sequences</taxon>
        <taxon>metagenomes</taxon>
        <taxon>organismal metagenomes</taxon>
    </lineage>
</organism>
<accession>A0A6C0IKI0</accession>
<name>A0A6C0IKI0_9ZZZZ</name>
<sequence>MSIKQVRNKIMEYIINENNDTEKKSLNIVTLEPYVNKANNVEQNYMPLIDVNYNKNLIKSVQISPNPEIPNDILTKVYIVGLSCLGLYVLNSLIKTK</sequence>
<dbReference type="EMBL" id="MN740210">
    <property type="protein sequence ID" value="QHT93741.1"/>
    <property type="molecule type" value="Genomic_DNA"/>
</dbReference>
<dbReference type="AlphaFoldDB" id="A0A6C0IKI0"/>
<proteinExistence type="predicted"/>
<evidence type="ECO:0000313" key="1">
    <source>
        <dbReference type="EMBL" id="QHT93741.1"/>
    </source>
</evidence>